<evidence type="ECO:0000313" key="2">
    <source>
        <dbReference type="EMBL" id="GGO63755.1"/>
    </source>
</evidence>
<dbReference type="AlphaFoldDB" id="A0A918DGV8"/>
<comment type="caution">
    <text evidence="2">The sequence shown here is derived from an EMBL/GenBank/DDBJ whole genome shotgun (WGS) entry which is preliminary data.</text>
</comment>
<dbReference type="Gene3D" id="3.40.50.1820">
    <property type="entry name" value="alpha/beta hydrolase"/>
    <property type="match status" value="1"/>
</dbReference>
<dbReference type="InterPro" id="IPR029058">
    <property type="entry name" value="AB_hydrolase_fold"/>
</dbReference>
<name>A0A918DGV8_9ALTE</name>
<reference evidence="2" key="2">
    <citation type="submission" date="2020-09" db="EMBL/GenBank/DDBJ databases">
        <authorList>
            <person name="Sun Q."/>
            <person name="Zhou Y."/>
        </authorList>
    </citation>
    <scope>NUCLEOTIDE SEQUENCE</scope>
    <source>
        <strain evidence="2">CGMCC 1.7086</strain>
    </source>
</reference>
<evidence type="ECO:0000259" key="1">
    <source>
        <dbReference type="Pfam" id="PF12146"/>
    </source>
</evidence>
<protein>
    <submittedName>
        <fullName evidence="2">Hydrolase 1, exosortase A system-associated</fullName>
    </submittedName>
</protein>
<dbReference type="InterPro" id="IPR022742">
    <property type="entry name" value="Hydrolase_4"/>
</dbReference>
<evidence type="ECO:0000313" key="3">
    <source>
        <dbReference type="Proteomes" id="UP000606935"/>
    </source>
</evidence>
<dbReference type="EMBL" id="BMLS01000001">
    <property type="protein sequence ID" value="GGO63755.1"/>
    <property type="molecule type" value="Genomic_DNA"/>
</dbReference>
<gene>
    <name evidence="2" type="ORF">GCM10010982_01530</name>
</gene>
<dbReference type="SUPFAM" id="SSF53474">
    <property type="entry name" value="alpha/beta-Hydrolases"/>
    <property type="match status" value="1"/>
</dbReference>
<dbReference type="GO" id="GO:0016787">
    <property type="term" value="F:hydrolase activity"/>
    <property type="evidence" value="ECO:0007669"/>
    <property type="project" value="UniProtKB-KW"/>
</dbReference>
<dbReference type="InterPro" id="IPR017531">
    <property type="entry name" value="Hydrolase-1_PEP"/>
</dbReference>
<sequence length="275" mass="30405">MTKEVAQVFSVNDDKCVGIFHAPLEQDSTIGVLIVVGGPQYRVGSHRQFVQLSRALATAGIASFRFDYRGMGDSAGNKQGFEQIDTDIGAALNQFALTSGLQRFVIWGLCDAASAAMIYACQDRRVTGLVLMNPWLKSQSAQGQTMLKHYYLQRLLSKAFWKKLLRGGVNLKASVADAKGFAKDAAATSTAAEESYQARMLKGMQAYQDKICLILSGNDLTAREFEQVAFSDKNWKKALKNKVSVKRIKDADHTFSNRSWKQQVELLTIDFVASL</sequence>
<dbReference type="RefSeq" id="WP_188688846.1">
    <property type="nucleotide sequence ID" value="NZ_BMLS01000001.1"/>
</dbReference>
<accession>A0A918DGV8</accession>
<keyword evidence="3" id="KW-1185">Reference proteome</keyword>
<proteinExistence type="predicted"/>
<dbReference type="Proteomes" id="UP000606935">
    <property type="component" value="Unassembled WGS sequence"/>
</dbReference>
<keyword evidence="2" id="KW-0378">Hydrolase</keyword>
<dbReference type="NCBIfam" id="TIGR03100">
    <property type="entry name" value="hydr1_PEP"/>
    <property type="match status" value="1"/>
</dbReference>
<feature type="domain" description="Serine aminopeptidase S33" evidence="1">
    <location>
        <begin position="47"/>
        <end position="182"/>
    </location>
</feature>
<reference evidence="2" key="1">
    <citation type="journal article" date="2014" name="Int. J. Syst. Evol. Microbiol.">
        <title>Complete genome sequence of Corynebacterium casei LMG S-19264T (=DSM 44701T), isolated from a smear-ripened cheese.</title>
        <authorList>
            <consortium name="US DOE Joint Genome Institute (JGI-PGF)"/>
            <person name="Walter F."/>
            <person name="Albersmeier A."/>
            <person name="Kalinowski J."/>
            <person name="Ruckert C."/>
        </authorList>
    </citation>
    <scope>NUCLEOTIDE SEQUENCE</scope>
    <source>
        <strain evidence="2">CGMCC 1.7086</strain>
    </source>
</reference>
<dbReference type="Pfam" id="PF12146">
    <property type="entry name" value="Hydrolase_4"/>
    <property type="match status" value="1"/>
</dbReference>
<organism evidence="2 3">
    <name type="scientific">Bowmanella pacifica</name>
    <dbReference type="NCBI Taxonomy" id="502051"/>
    <lineage>
        <taxon>Bacteria</taxon>
        <taxon>Pseudomonadati</taxon>
        <taxon>Pseudomonadota</taxon>
        <taxon>Gammaproteobacteria</taxon>
        <taxon>Alteromonadales</taxon>
        <taxon>Alteromonadaceae</taxon>
        <taxon>Bowmanella</taxon>
    </lineage>
</organism>